<dbReference type="PANTHER" id="PTHR43441:SF6">
    <property type="entry name" value="N-ACETYLTRANSFERASE DOMAIN-CONTAINING PROTEIN"/>
    <property type="match status" value="1"/>
</dbReference>
<dbReference type="Proteomes" id="UP000077349">
    <property type="component" value="Unassembled WGS sequence"/>
</dbReference>
<feature type="domain" description="N-acetyltransferase" evidence="1">
    <location>
        <begin position="11"/>
        <end position="176"/>
    </location>
</feature>
<proteinExistence type="predicted"/>
<evidence type="ECO:0000313" key="3">
    <source>
        <dbReference type="Proteomes" id="UP000077349"/>
    </source>
</evidence>
<keyword evidence="2" id="KW-0808">Transferase</keyword>
<dbReference type="AlphaFoldDB" id="A0A177GFF6"/>
<dbReference type="SUPFAM" id="SSF55729">
    <property type="entry name" value="Acyl-CoA N-acyltransferases (Nat)"/>
    <property type="match status" value="1"/>
</dbReference>
<dbReference type="EMBL" id="LVHD01000003">
    <property type="protein sequence ID" value="OAG78427.1"/>
    <property type="molecule type" value="Genomic_DNA"/>
</dbReference>
<dbReference type="InterPro" id="IPR000182">
    <property type="entry name" value="GNAT_dom"/>
</dbReference>
<comment type="caution">
    <text evidence="2">The sequence shown here is derived from an EMBL/GenBank/DDBJ whole genome shotgun (WGS) entry which is preliminary data.</text>
</comment>
<dbReference type="PANTHER" id="PTHR43441">
    <property type="entry name" value="RIBOSOMAL-PROTEIN-SERINE ACETYLTRANSFERASE"/>
    <property type="match status" value="1"/>
</dbReference>
<accession>A0A177GFF6</accession>
<protein>
    <submittedName>
        <fullName evidence="2">Acetyltransferase (GNAT) family protein</fullName>
    </submittedName>
</protein>
<dbReference type="Pfam" id="PF13302">
    <property type="entry name" value="Acetyltransf_3"/>
    <property type="match status" value="1"/>
</dbReference>
<dbReference type="STRING" id="178901.AmDm5_0433"/>
<dbReference type="InterPro" id="IPR051908">
    <property type="entry name" value="Ribosomal_N-acetyltransferase"/>
</dbReference>
<evidence type="ECO:0000259" key="1">
    <source>
        <dbReference type="PROSITE" id="PS51186"/>
    </source>
</evidence>
<dbReference type="GO" id="GO:0005737">
    <property type="term" value="C:cytoplasm"/>
    <property type="evidence" value="ECO:0007669"/>
    <property type="project" value="TreeGrafter"/>
</dbReference>
<dbReference type="InterPro" id="IPR016181">
    <property type="entry name" value="Acyl_CoA_acyltransferase"/>
</dbReference>
<dbReference type="eggNOG" id="COG1670">
    <property type="taxonomic scope" value="Bacteria"/>
</dbReference>
<dbReference type="PATRIC" id="fig|178901.16.peg.467"/>
<name>A0A177GFF6_9PROT</name>
<organism evidence="2 3">
    <name type="scientific">Acetobacter malorum</name>
    <dbReference type="NCBI Taxonomy" id="178901"/>
    <lineage>
        <taxon>Bacteria</taxon>
        <taxon>Pseudomonadati</taxon>
        <taxon>Pseudomonadota</taxon>
        <taxon>Alphaproteobacteria</taxon>
        <taxon>Acetobacterales</taxon>
        <taxon>Acetobacteraceae</taxon>
        <taxon>Acetobacter</taxon>
    </lineage>
</organism>
<reference evidence="2 3" key="1">
    <citation type="submission" date="2016-03" db="EMBL/GenBank/DDBJ databases">
        <title>Draft genome sequence of Acetobacter malorum CECT 7742, a strain isolated from strawberry vinegar.</title>
        <authorList>
            <person name="Sainz F."/>
            <person name="Mas A."/>
            <person name="Torija M.J."/>
        </authorList>
    </citation>
    <scope>NUCLEOTIDE SEQUENCE [LARGE SCALE GENOMIC DNA]</scope>
    <source>
        <strain evidence="2 3">CECT 7742</strain>
    </source>
</reference>
<dbReference type="PROSITE" id="PS51186">
    <property type="entry name" value="GNAT"/>
    <property type="match status" value="1"/>
</dbReference>
<gene>
    <name evidence="2" type="ORF">Amal_00440</name>
</gene>
<sequence>MSKEIYPDKTLVLVPLRPDDAEEMFIGLSDEQGYQFIPDEPPATSEALRERYVMLSSGGLPDGSEIWLNWIIRYGNEKVVAGYTQATITGNEALIGYHVFPAFWRKGIGAESVARTLSEIFSRGDVTTVRAFVDTRNIGSVSLLEKLGFSRKKTIENADFFKGNQSDEYEYVLERAAWPAAKSC</sequence>
<dbReference type="GO" id="GO:0008999">
    <property type="term" value="F:protein-N-terminal-alanine acetyltransferase activity"/>
    <property type="evidence" value="ECO:0007669"/>
    <property type="project" value="TreeGrafter"/>
</dbReference>
<dbReference type="Gene3D" id="3.40.630.30">
    <property type="match status" value="1"/>
</dbReference>
<dbReference type="GO" id="GO:1990189">
    <property type="term" value="F:protein N-terminal-serine acetyltransferase activity"/>
    <property type="evidence" value="ECO:0007669"/>
    <property type="project" value="TreeGrafter"/>
</dbReference>
<evidence type="ECO:0000313" key="2">
    <source>
        <dbReference type="EMBL" id="OAG78427.1"/>
    </source>
</evidence>